<keyword evidence="2 3" id="KW-0040">ANK repeat</keyword>
<dbReference type="Pfam" id="PF12796">
    <property type="entry name" value="Ank_2"/>
    <property type="match status" value="1"/>
</dbReference>
<evidence type="ECO:0000313" key="4">
    <source>
        <dbReference type="EMBL" id="KAF2182389.1"/>
    </source>
</evidence>
<feature type="non-terminal residue" evidence="4">
    <location>
        <position position="1"/>
    </location>
</feature>
<sequence>NGSDVNSLHGPYSSFLHFLTLKGYTDLLRLVDDKYNANLPLVNSHGRTLLQLAARGGHIDAFQYFISLGLNSRAKDAKGDSLLHYASSGGSLQIVNAVLDEGPMLPWQSGYWSPLHCACRTGNPKVVERLIKEG</sequence>
<keyword evidence="5" id="KW-1185">Reference proteome</keyword>
<reference evidence="4" key="1">
    <citation type="journal article" date="2020" name="Stud. Mycol.">
        <title>101 Dothideomycetes genomes: a test case for predicting lifestyles and emergence of pathogens.</title>
        <authorList>
            <person name="Haridas S."/>
            <person name="Albert R."/>
            <person name="Binder M."/>
            <person name="Bloem J."/>
            <person name="Labutti K."/>
            <person name="Salamov A."/>
            <person name="Andreopoulos B."/>
            <person name="Baker S."/>
            <person name="Barry K."/>
            <person name="Bills G."/>
            <person name="Bluhm B."/>
            <person name="Cannon C."/>
            <person name="Castanera R."/>
            <person name="Culley D."/>
            <person name="Daum C."/>
            <person name="Ezra D."/>
            <person name="Gonzalez J."/>
            <person name="Henrissat B."/>
            <person name="Kuo A."/>
            <person name="Liang C."/>
            <person name="Lipzen A."/>
            <person name="Lutzoni F."/>
            <person name="Magnuson J."/>
            <person name="Mondo S."/>
            <person name="Nolan M."/>
            <person name="Ohm R."/>
            <person name="Pangilinan J."/>
            <person name="Park H.-J."/>
            <person name="Ramirez L."/>
            <person name="Alfaro M."/>
            <person name="Sun H."/>
            <person name="Tritt A."/>
            <person name="Yoshinaga Y."/>
            <person name="Zwiers L.-H."/>
            <person name="Turgeon B."/>
            <person name="Goodwin S."/>
            <person name="Spatafora J."/>
            <person name="Crous P."/>
            <person name="Grigoriev I."/>
        </authorList>
    </citation>
    <scope>NUCLEOTIDE SEQUENCE</scope>
    <source>
        <strain evidence="4">CBS 207.26</strain>
    </source>
</reference>
<dbReference type="InterPro" id="IPR036770">
    <property type="entry name" value="Ankyrin_rpt-contain_sf"/>
</dbReference>
<dbReference type="Pfam" id="PF00023">
    <property type="entry name" value="Ank"/>
    <property type="match status" value="1"/>
</dbReference>
<evidence type="ECO:0000256" key="1">
    <source>
        <dbReference type="ARBA" id="ARBA00022737"/>
    </source>
</evidence>
<evidence type="ECO:0000313" key="5">
    <source>
        <dbReference type="Proteomes" id="UP000800200"/>
    </source>
</evidence>
<feature type="non-terminal residue" evidence="4">
    <location>
        <position position="134"/>
    </location>
</feature>
<accession>A0A6A6DVX4</accession>
<gene>
    <name evidence="4" type="ORF">K469DRAFT_486938</name>
</gene>
<dbReference type="InterPro" id="IPR002110">
    <property type="entry name" value="Ankyrin_rpt"/>
</dbReference>
<dbReference type="OrthoDB" id="3798557at2759"/>
<name>A0A6A6DVX4_9PEZI</name>
<keyword evidence="1" id="KW-0677">Repeat</keyword>
<dbReference type="SMART" id="SM00248">
    <property type="entry name" value="ANK"/>
    <property type="match status" value="3"/>
</dbReference>
<dbReference type="Gene3D" id="1.25.40.20">
    <property type="entry name" value="Ankyrin repeat-containing domain"/>
    <property type="match status" value="1"/>
</dbReference>
<proteinExistence type="predicted"/>
<dbReference type="PANTHER" id="PTHR24198:SF165">
    <property type="entry name" value="ANKYRIN REPEAT-CONTAINING PROTEIN-RELATED"/>
    <property type="match status" value="1"/>
</dbReference>
<feature type="repeat" description="ANK" evidence="3">
    <location>
        <begin position="45"/>
        <end position="77"/>
    </location>
</feature>
<dbReference type="Proteomes" id="UP000800200">
    <property type="component" value="Unassembled WGS sequence"/>
</dbReference>
<dbReference type="PROSITE" id="PS50297">
    <property type="entry name" value="ANK_REP_REGION"/>
    <property type="match status" value="2"/>
</dbReference>
<dbReference type="PROSITE" id="PS50088">
    <property type="entry name" value="ANK_REPEAT"/>
    <property type="match status" value="2"/>
</dbReference>
<dbReference type="AlphaFoldDB" id="A0A6A6DVX4"/>
<feature type="repeat" description="ANK" evidence="3">
    <location>
        <begin position="113"/>
        <end position="134"/>
    </location>
</feature>
<dbReference type="PANTHER" id="PTHR24198">
    <property type="entry name" value="ANKYRIN REPEAT AND PROTEIN KINASE DOMAIN-CONTAINING PROTEIN"/>
    <property type="match status" value="1"/>
</dbReference>
<dbReference type="SUPFAM" id="SSF48403">
    <property type="entry name" value="Ankyrin repeat"/>
    <property type="match status" value="1"/>
</dbReference>
<protein>
    <submittedName>
        <fullName evidence="4">Ankyrin</fullName>
    </submittedName>
</protein>
<organism evidence="4 5">
    <name type="scientific">Zopfia rhizophila CBS 207.26</name>
    <dbReference type="NCBI Taxonomy" id="1314779"/>
    <lineage>
        <taxon>Eukaryota</taxon>
        <taxon>Fungi</taxon>
        <taxon>Dikarya</taxon>
        <taxon>Ascomycota</taxon>
        <taxon>Pezizomycotina</taxon>
        <taxon>Dothideomycetes</taxon>
        <taxon>Dothideomycetes incertae sedis</taxon>
        <taxon>Zopfiaceae</taxon>
        <taxon>Zopfia</taxon>
    </lineage>
</organism>
<dbReference type="EMBL" id="ML994648">
    <property type="protein sequence ID" value="KAF2182389.1"/>
    <property type="molecule type" value="Genomic_DNA"/>
</dbReference>
<evidence type="ECO:0000256" key="2">
    <source>
        <dbReference type="ARBA" id="ARBA00023043"/>
    </source>
</evidence>
<evidence type="ECO:0000256" key="3">
    <source>
        <dbReference type="PROSITE-ProRule" id="PRU00023"/>
    </source>
</evidence>